<gene>
    <name evidence="3" type="ORF">SAMN05444584_1248</name>
</gene>
<dbReference type="RefSeq" id="WP_088823282.1">
    <property type="nucleotide sequence ID" value="NZ_FZLN01000001.1"/>
</dbReference>
<dbReference type="InterPro" id="IPR025303">
    <property type="entry name" value="PdaC"/>
</dbReference>
<dbReference type="OrthoDB" id="8610451at2"/>
<evidence type="ECO:0000259" key="2">
    <source>
        <dbReference type="Pfam" id="PF13739"/>
    </source>
</evidence>
<dbReference type="InterPro" id="IPR037126">
    <property type="entry name" value="PdaC/RsiV-like_sf"/>
</dbReference>
<proteinExistence type="predicted"/>
<feature type="domain" description="DUF3298" evidence="1">
    <location>
        <begin position="208"/>
        <end position="279"/>
    </location>
</feature>
<evidence type="ECO:0008006" key="5">
    <source>
        <dbReference type="Google" id="ProtNLM"/>
    </source>
</evidence>
<dbReference type="EMBL" id="FZLN01000001">
    <property type="protein sequence ID" value="SNQ29301.1"/>
    <property type="molecule type" value="Genomic_DNA"/>
</dbReference>
<protein>
    <recommendedName>
        <fullName evidence="5">DUF3298 domain-containing protein</fullName>
    </recommendedName>
</protein>
<evidence type="ECO:0000313" key="4">
    <source>
        <dbReference type="Proteomes" id="UP000243463"/>
    </source>
</evidence>
<dbReference type="Gene3D" id="3.30.565.40">
    <property type="entry name" value="Fervidobacterium nodosum Rt17-B1 like"/>
    <property type="match status" value="1"/>
</dbReference>
<dbReference type="Gene3D" id="3.90.640.20">
    <property type="entry name" value="Heat-shock cognate protein, ATPase"/>
    <property type="match status" value="1"/>
</dbReference>
<dbReference type="PROSITE" id="PS51257">
    <property type="entry name" value="PROKAR_LIPOPROTEIN"/>
    <property type="match status" value="1"/>
</dbReference>
<name>A0A217EFL9_9GAMM</name>
<dbReference type="AlphaFoldDB" id="A0A217EFL9"/>
<keyword evidence="4" id="KW-1185">Reference proteome</keyword>
<organism evidence="3 4">
    <name type="scientific">Acinetobacter apis</name>
    <dbReference type="NCBI Taxonomy" id="1229165"/>
    <lineage>
        <taxon>Bacteria</taxon>
        <taxon>Pseudomonadati</taxon>
        <taxon>Pseudomonadota</taxon>
        <taxon>Gammaproteobacteria</taxon>
        <taxon>Moraxellales</taxon>
        <taxon>Moraxellaceae</taxon>
        <taxon>Acinetobacter</taxon>
    </lineage>
</organism>
<feature type="domain" description="Deacetylase PdaC" evidence="2">
    <location>
        <begin position="120"/>
        <end position="182"/>
    </location>
</feature>
<reference evidence="4" key="1">
    <citation type="submission" date="2017-06" db="EMBL/GenBank/DDBJ databases">
        <authorList>
            <person name="Varghese N."/>
            <person name="Submissions S."/>
        </authorList>
    </citation>
    <scope>NUCLEOTIDE SEQUENCE [LARGE SCALE GENOMIC DNA]</scope>
    <source>
        <strain evidence="4">ANC 5114</strain>
    </source>
</reference>
<dbReference type="Proteomes" id="UP000243463">
    <property type="component" value="Unassembled WGS sequence"/>
</dbReference>
<dbReference type="Pfam" id="PF13739">
    <property type="entry name" value="PdaC"/>
    <property type="match status" value="1"/>
</dbReference>
<evidence type="ECO:0000259" key="1">
    <source>
        <dbReference type="Pfam" id="PF11738"/>
    </source>
</evidence>
<dbReference type="InterPro" id="IPR021729">
    <property type="entry name" value="DUF3298"/>
</dbReference>
<sequence length="291" mass="32201">MTFLKKHGLLVGIVLSSALITGCEKKESSANVEQKKTANDTSAQPAAPAFNASIQSMQIQLPACSGRGCPEFLVKQLQSNQKFIDLAIQKATLAILRQNIALTLIAQGEMPAASDVVAQDATFNAQIQQYANEFSHAVDELKKFSANTEITFQIEPQVIQSKKGLVTIKLVSYSYLGGAHGASTQQYFVFDLNQKRQIELDHVIEKGQRKIFDQLAHEQFSAWVKAEGLAENVDQYEQSWEFSTAHNFYFSKAGLVLQYGEYEIGPYAAGMPTLTIPYNKLKGVIQPQYLP</sequence>
<evidence type="ECO:0000313" key="3">
    <source>
        <dbReference type="EMBL" id="SNQ29301.1"/>
    </source>
</evidence>
<accession>A0A217EFL9</accession>
<dbReference type="Pfam" id="PF11738">
    <property type="entry name" value="DUF3298"/>
    <property type="match status" value="1"/>
</dbReference>